<evidence type="ECO:0000259" key="7">
    <source>
        <dbReference type="Pfam" id="PF07992"/>
    </source>
</evidence>
<keyword evidence="6" id="KW-0560">Oxidoreductase</keyword>
<reference evidence="8" key="1">
    <citation type="submission" date="2021-12" db="EMBL/GenBank/DDBJ databases">
        <title>Curvularia clavata genome.</title>
        <authorList>
            <person name="Cao Y."/>
        </authorList>
    </citation>
    <scope>NUCLEOTIDE SEQUENCE</scope>
    <source>
        <strain evidence="8">Yc1106</strain>
    </source>
</reference>
<dbReference type="AlphaFoldDB" id="A0A9Q9DR67"/>
<comment type="cofactor">
    <cofactor evidence="1">
        <name>FAD</name>
        <dbReference type="ChEBI" id="CHEBI:57692"/>
    </cofactor>
</comment>
<gene>
    <name evidence="8" type="ORF">yc1106_03019</name>
</gene>
<evidence type="ECO:0000256" key="5">
    <source>
        <dbReference type="ARBA" id="ARBA00022857"/>
    </source>
</evidence>
<sequence length="651" mass="72481">MATAHVLQPRELDIDPVVQKYFVEAAKRKRDDGLNQFETLQFSQSERLRSLVEDIWADHEFLDALPVPVQQDSRVKFLILGAGLGGIVMAVKLIQKGFIPADVLLVDIAGGVGGTWYWNRYPGLHCDVESYSYLPFLEETGYMPRKRYSSSVEIRKYLEQVVDKFGLSSRVLFRTRAKKLEWNDDERTWWVEVTTHRGTRGKQEAKLSFFADNVIIADGVLPHPHVPKLPGLAQFAHPMLHTARWNYGITGGSGDDEIPDLTQLKNKVVGIVGTGATAIQVVPQIARFAKEIYVFQRTPSHVFALGQTETNTEDWHRSIATKPGWHRARREANAEAVTGNLKNENFAAEKGWTQLDSFGGLYGTTRFGMITPDKAQEHIGTMLALDSRHSERSRSRILEIVKDRETAERLVPWYPTWCKRPTFSDGYLESFNSSNVHLVDTDGAGIESFTPDGIIANGREYPVDLLILSTGFHSNAAVGGPGSSAGLEIIGRNGRHISEKWKTQGITTLHGITTNGFPNLFIEGVLQAAATANFAHMVDVTSEHIASIVATTHRLSSDGQRNIVIEPTVEAEETWGMMIAQGSAIFSPNTVCTPGYQNLEGEALKMPAPDDHAAMMKKAKAGIWHRGLVDFTQLLERWREDGRLEGLEVKI</sequence>
<keyword evidence="5" id="KW-0521">NADP</keyword>
<comment type="similarity">
    <text evidence="2">Belongs to the FAD-binding monooxygenase family.</text>
</comment>
<dbReference type="Gene3D" id="3.50.50.60">
    <property type="entry name" value="FAD/NAD(P)-binding domain"/>
    <property type="match status" value="3"/>
</dbReference>
<dbReference type="PANTHER" id="PTHR43098">
    <property type="entry name" value="L-ORNITHINE N(5)-MONOOXYGENASE-RELATED"/>
    <property type="match status" value="1"/>
</dbReference>
<name>A0A9Q9DR67_CURCL</name>
<dbReference type="SUPFAM" id="SSF51905">
    <property type="entry name" value="FAD/NAD(P)-binding domain"/>
    <property type="match status" value="1"/>
</dbReference>
<evidence type="ECO:0000313" key="8">
    <source>
        <dbReference type="EMBL" id="USP75745.1"/>
    </source>
</evidence>
<dbReference type="InterPro" id="IPR050775">
    <property type="entry name" value="FAD-binding_Monooxygenases"/>
</dbReference>
<evidence type="ECO:0000313" key="9">
    <source>
        <dbReference type="Proteomes" id="UP001056012"/>
    </source>
</evidence>
<evidence type="ECO:0000256" key="1">
    <source>
        <dbReference type="ARBA" id="ARBA00001974"/>
    </source>
</evidence>
<dbReference type="PANTHER" id="PTHR43098:SF2">
    <property type="entry name" value="FAD-BINDING MONOOXYGENASE AUSB-RELATED"/>
    <property type="match status" value="1"/>
</dbReference>
<feature type="domain" description="FAD/NAD(P)-binding" evidence="7">
    <location>
        <begin position="77"/>
        <end position="300"/>
    </location>
</feature>
<evidence type="ECO:0000256" key="3">
    <source>
        <dbReference type="ARBA" id="ARBA00022630"/>
    </source>
</evidence>
<dbReference type="InterPro" id="IPR036188">
    <property type="entry name" value="FAD/NAD-bd_sf"/>
</dbReference>
<protein>
    <recommendedName>
        <fullName evidence="7">FAD/NAD(P)-binding domain-containing protein</fullName>
    </recommendedName>
</protein>
<evidence type="ECO:0000256" key="2">
    <source>
        <dbReference type="ARBA" id="ARBA00010139"/>
    </source>
</evidence>
<dbReference type="GO" id="GO:0016491">
    <property type="term" value="F:oxidoreductase activity"/>
    <property type="evidence" value="ECO:0007669"/>
    <property type="project" value="UniProtKB-KW"/>
</dbReference>
<dbReference type="OrthoDB" id="66881at2759"/>
<dbReference type="EMBL" id="CP089275">
    <property type="protein sequence ID" value="USP75745.1"/>
    <property type="molecule type" value="Genomic_DNA"/>
</dbReference>
<dbReference type="VEuPathDB" id="FungiDB:yc1106_03019"/>
<keyword evidence="4" id="KW-0274">FAD</keyword>
<accession>A0A9Q9DR67</accession>
<proteinExistence type="inferred from homology"/>
<dbReference type="InterPro" id="IPR023753">
    <property type="entry name" value="FAD/NAD-binding_dom"/>
</dbReference>
<dbReference type="Proteomes" id="UP001056012">
    <property type="component" value="Chromosome 2"/>
</dbReference>
<organism evidence="8 9">
    <name type="scientific">Curvularia clavata</name>
    <dbReference type="NCBI Taxonomy" id="95742"/>
    <lineage>
        <taxon>Eukaryota</taxon>
        <taxon>Fungi</taxon>
        <taxon>Dikarya</taxon>
        <taxon>Ascomycota</taxon>
        <taxon>Pezizomycotina</taxon>
        <taxon>Dothideomycetes</taxon>
        <taxon>Pleosporomycetidae</taxon>
        <taxon>Pleosporales</taxon>
        <taxon>Pleosporineae</taxon>
        <taxon>Pleosporaceae</taxon>
        <taxon>Curvularia</taxon>
    </lineage>
</organism>
<keyword evidence="3" id="KW-0285">Flavoprotein</keyword>
<keyword evidence="9" id="KW-1185">Reference proteome</keyword>
<dbReference type="Pfam" id="PF07992">
    <property type="entry name" value="Pyr_redox_2"/>
    <property type="match status" value="1"/>
</dbReference>
<evidence type="ECO:0000256" key="4">
    <source>
        <dbReference type="ARBA" id="ARBA00022827"/>
    </source>
</evidence>
<evidence type="ECO:0000256" key="6">
    <source>
        <dbReference type="ARBA" id="ARBA00023002"/>
    </source>
</evidence>